<organism evidence="1 2">
    <name type="scientific">Solanum commersonii</name>
    <name type="common">Commerson's wild potato</name>
    <name type="synonym">Commerson's nightshade</name>
    <dbReference type="NCBI Taxonomy" id="4109"/>
    <lineage>
        <taxon>Eukaryota</taxon>
        <taxon>Viridiplantae</taxon>
        <taxon>Streptophyta</taxon>
        <taxon>Embryophyta</taxon>
        <taxon>Tracheophyta</taxon>
        <taxon>Spermatophyta</taxon>
        <taxon>Magnoliopsida</taxon>
        <taxon>eudicotyledons</taxon>
        <taxon>Gunneridae</taxon>
        <taxon>Pentapetalae</taxon>
        <taxon>asterids</taxon>
        <taxon>lamiids</taxon>
        <taxon>Solanales</taxon>
        <taxon>Solanaceae</taxon>
        <taxon>Solanoideae</taxon>
        <taxon>Solaneae</taxon>
        <taxon>Solanum</taxon>
    </lineage>
</organism>
<dbReference type="AlphaFoldDB" id="A0A9J6B5K7"/>
<evidence type="ECO:0000313" key="2">
    <source>
        <dbReference type="Proteomes" id="UP000824120"/>
    </source>
</evidence>
<gene>
    <name evidence="1" type="ORF">H5410_003778</name>
</gene>
<accession>A0A9J6B5K7</accession>
<dbReference type="Proteomes" id="UP000824120">
    <property type="component" value="Chromosome 1"/>
</dbReference>
<keyword evidence="2" id="KW-1185">Reference proteome</keyword>
<reference evidence="1 2" key="1">
    <citation type="submission" date="2020-09" db="EMBL/GenBank/DDBJ databases">
        <title>De no assembly of potato wild relative species, Solanum commersonii.</title>
        <authorList>
            <person name="Cho K."/>
        </authorList>
    </citation>
    <scope>NUCLEOTIDE SEQUENCE [LARGE SCALE GENOMIC DNA]</scope>
    <source>
        <strain evidence="1">LZ3.2</strain>
        <tissue evidence="1">Leaf</tissue>
    </source>
</reference>
<sequence length="99" mass="11534">MVNDTLLFHSRLVMDCNKEEAIIVEEMMGNRKKTSIKSTKNCVYRHHVNYLSNEEEDASKRFKGVGYPSPTKESSEVKYLSFEESLQNTKIELIMQKEV</sequence>
<evidence type="ECO:0000313" key="1">
    <source>
        <dbReference type="EMBL" id="KAG5632061.1"/>
    </source>
</evidence>
<name>A0A9J6B5K7_SOLCO</name>
<protein>
    <submittedName>
        <fullName evidence="1">Uncharacterized protein</fullName>
    </submittedName>
</protein>
<proteinExistence type="predicted"/>
<dbReference type="EMBL" id="JACXVP010000001">
    <property type="protein sequence ID" value="KAG5632061.1"/>
    <property type="molecule type" value="Genomic_DNA"/>
</dbReference>
<comment type="caution">
    <text evidence="1">The sequence shown here is derived from an EMBL/GenBank/DDBJ whole genome shotgun (WGS) entry which is preliminary data.</text>
</comment>